<dbReference type="Pfam" id="PF00096">
    <property type="entry name" value="zf-C2H2"/>
    <property type="match status" value="2"/>
</dbReference>
<dbReference type="OrthoDB" id="3437960at2759"/>
<evidence type="ECO:0000313" key="11">
    <source>
        <dbReference type="EMBL" id="KAG5449343.1"/>
    </source>
</evidence>
<comment type="caution">
    <text evidence="11">The sequence shown here is derived from an EMBL/GenBank/DDBJ whole genome shotgun (WGS) entry which is preliminary data.</text>
</comment>
<dbReference type="SUPFAM" id="SSF57667">
    <property type="entry name" value="beta-beta-alpha zinc fingers"/>
    <property type="match status" value="1"/>
</dbReference>
<dbReference type="PANTHER" id="PTHR16515:SF49">
    <property type="entry name" value="GASTRULA ZINC FINGER PROTEIN XLCGF49.1-LIKE-RELATED"/>
    <property type="match status" value="1"/>
</dbReference>
<feature type="domain" description="C2H2-type" evidence="10">
    <location>
        <begin position="226"/>
        <end position="254"/>
    </location>
</feature>
<name>A0A8T1MJM2_CLOSI</name>
<evidence type="ECO:0000256" key="3">
    <source>
        <dbReference type="ARBA" id="ARBA00022737"/>
    </source>
</evidence>
<dbReference type="InterPro" id="IPR036236">
    <property type="entry name" value="Znf_C2H2_sf"/>
</dbReference>
<evidence type="ECO:0000256" key="9">
    <source>
        <dbReference type="SAM" id="MobiDB-lite"/>
    </source>
</evidence>
<keyword evidence="6" id="KW-0238">DNA-binding</keyword>
<accession>A0A8T1MJM2</accession>
<feature type="region of interest" description="Disordered" evidence="9">
    <location>
        <begin position="59"/>
        <end position="86"/>
    </location>
</feature>
<dbReference type="AlphaFoldDB" id="A0A8T1MJM2"/>
<evidence type="ECO:0000259" key="10">
    <source>
        <dbReference type="PROSITE" id="PS50157"/>
    </source>
</evidence>
<dbReference type="FunFam" id="3.30.160.60:FF:001450">
    <property type="entry name" value="zinc finger protein 774"/>
    <property type="match status" value="1"/>
</dbReference>
<evidence type="ECO:0000256" key="1">
    <source>
        <dbReference type="ARBA" id="ARBA00004123"/>
    </source>
</evidence>
<gene>
    <name evidence="11" type="ORF">CSKR_200935</name>
</gene>
<dbReference type="GO" id="GO:0008270">
    <property type="term" value="F:zinc ion binding"/>
    <property type="evidence" value="ECO:0007669"/>
    <property type="project" value="UniProtKB-KW"/>
</dbReference>
<keyword evidence="7" id="KW-0539">Nucleus</keyword>
<dbReference type="PROSITE" id="PS00028">
    <property type="entry name" value="ZINC_FINGER_C2H2_1"/>
    <property type="match status" value="2"/>
</dbReference>
<evidence type="ECO:0000256" key="8">
    <source>
        <dbReference type="PROSITE-ProRule" id="PRU00042"/>
    </source>
</evidence>
<evidence type="ECO:0000313" key="12">
    <source>
        <dbReference type="Proteomes" id="UP000286415"/>
    </source>
</evidence>
<dbReference type="GO" id="GO:0010468">
    <property type="term" value="P:regulation of gene expression"/>
    <property type="evidence" value="ECO:0007669"/>
    <property type="project" value="TreeGrafter"/>
</dbReference>
<dbReference type="PANTHER" id="PTHR16515">
    <property type="entry name" value="PR DOMAIN ZINC FINGER PROTEIN"/>
    <property type="match status" value="1"/>
</dbReference>
<evidence type="ECO:0000256" key="7">
    <source>
        <dbReference type="ARBA" id="ARBA00023242"/>
    </source>
</evidence>
<dbReference type="Gene3D" id="3.30.160.60">
    <property type="entry name" value="Classic Zinc Finger"/>
    <property type="match status" value="2"/>
</dbReference>
<comment type="subcellular location">
    <subcellularLocation>
        <location evidence="1">Nucleus</location>
    </subcellularLocation>
</comment>
<evidence type="ECO:0000256" key="6">
    <source>
        <dbReference type="ARBA" id="ARBA00023125"/>
    </source>
</evidence>
<organism evidence="11 12">
    <name type="scientific">Clonorchis sinensis</name>
    <name type="common">Chinese liver fluke</name>
    <dbReference type="NCBI Taxonomy" id="79923"/>
    <lineage>
        <taxon>Eukaryota</taxon>
        <taxon>Metazoa</taxon>
        <taxon>Spiralia</taxon>
        <taxon>Lophotrochozoa</taxon>
        <taxon>Platyhelminthes</taxon>
        <taxon>Trematoda</taxon>
        <taxon>Digenea</taxon>
        <taxon>Opisthorchiida</taxon>
        <taxon>Opisthorchiata</taxon>
        <taxon>Opisthorchiidae</taxon>
        <taxon>Clonorchis</taxon>
    </lineage>
</organism>
<dbReference type="PROSITE" id="PS50157">
    <property type="entry name" value="ZINC_FINGER_C2H2_2"/>
    <property type="match status" value="2"/>
</dbReference>
<keyword evidence="3" id="KW-0677">Repeat</keyword>
<keyword evidence="2" id="KW-0479">Metal-binding</keyword>
<sequence>FPETWSSIRASQLRELNDGSCFGVTNMSDKYPMNLSCRLENGDAVSTDSVANTSLNTRNKSDASIQKAAHRKHTYNPLSPNPSRPTGFLPVMGNVEVETTYPVERGSSFLQRTTPPERAASVSVGYNYTKLFSSTVSKTARKCLLHRERESSDNDIIGRNEMVHTTRQVTPCVPYKPPDFSSNLTIVRSGSEHLDHCFVCRVCHKSFPRAANLNRHLRTHTGEQPYHCPHCERSFSISSNMQRHVRNIHNRTTDTPQL</sequence>
<keyword evidence="5" id="KW-0862">Zinc</keyword>
<dbReference type="GO" id="GO:0003677">
    <property type="term" value="F:DNA binding"/>
    <property type="evidence" value="ECO:0007669"/>
    <property type="project" value="UniProtKB-KW"/>
</dbReference>
<dbReference type="EMBL" id="NIRI02000042">
    <property type="protein sequence ID" value="KAG5449343.1"/>
    <property type="molecule type" value="Genomic_DNA"/>
</dbReference>
<dbReference type="Proteomes" id="UP000286415">
    <property type="component" value="Unassembled WGS sequence"/>
</dbReference>
<dbReference type="GO" id="GO:0005634">
    <property type="term" value="C:nucleus"/>
    <property type="evidence" value="ECO:0007669"/>
    <property type="project" value="UniProtKB-SubCell"/>
</dbReference>
<evidence type="ECO:0000256" key="4">
    <source>
        <dbReference type="ARBA" id="ARBA00022771"/>
    </source>
</evidence>
<proteinExistence type="predicted"/>
<feature type="domain" description="C2H2-type" evidence="10">
    <location>
        <begin position="198"/>
        <end position="225"/>
    </location>
</feature>
<feature type="non-terminal residue" evidence="11">
    <location>
        <position position="1"/>
    </location>
</feature>
<dbReference type="SMART" id="SM00355">
    <property type="entry name" value="ZnF_C2H2"/>
    <property type="match status" value="2"/>
</dbReference>
<evidence type="ECO:0000256" key="2">
    <source>
        <dbReference type="ARBA" id="ARBA00022723"/>
    </source>
</evidence>
<keyword evidence="12" id="KW-1185">Reference proteome</keyword>
<dbReference type="FunFam" id="3.30.160.60:FF:000690">
    <property type="entry name" value="Zinc finger protein 354C"/>
    <property type="match status" value="1"/>
</dbReference>
<dbReference type="InterPro" id="IPR013087">
    <property type="entry name" value="Znf_C2H2_type"/>
</dbReference>
<evidence type="ECO:0000256" key="5">
    <source>
        <dbReference type="ARBA" id="ARBA00022833"/>
    </source>
</evidence>
<keyword evidence="4 8" id="KW-0863">Zinc-finger</keyword>
<reference evidence="11 12" key="1">
    <citation type="journal article" date="2018" name="Biotechnol. Adv.">
        <title>Improved genomic resources and new bioinformatic workflow for the carcinogenic parasite Clonorchis sinensis: Biotechnological implications.</title>
        <authorList>
            <person name="Wang D."/>
            <person name="Korhonen P.K."/>
            <person name="Gasser R.B."/>
            <person name="Young N.D."/>
        </authorList>
    </citation>
    <scope>NUCLEOTIDE SEQUENCE [LARGE SCALE GENOMIC DNA]</scope>
    <source>
        <strain evidence="11">Cs-k2</strain>
    </source>
</reference>
<dbReference type="InterPro" id="IPR050331">
    <property type="entry name" value="Zinc_finger"/>
</dbReference>
<reference evidence="11 12" key="2">
    <citation type="journal article" date="2021" name="Genomics">
        <title>High-quality reference genome for Clonorchis sinensis.</title>
        <authorList>
            <person name="Young N.D."/>
            <person name="Stroehlein A.J."/>
            <person name="Kinkar L."/>
            <person name="Wang T."/>
            <person name="Sohn W.M."/>
            <person name="Chang B.C.H."/>
            <person name="Kaur P."/>
            <person name="Weisz D."/>
            <person name="Dudchenko O."/>
            <person name="Aiden E.L."/>
            <person name="Korhonen P.K."/>
            <person name="Gasser R.B."/>
        </authorList>
    </citation>
    <scope>NUCLEOTIDE SEQUENCE [LARGE SCALE GENOMIC DNA]</scope>
    <source>
        <strain evidence="11">Cs-k2</strain>
    </source>
</reference>
<protein>
    <recommendedName>
        <fullName evidence="10">C2H2-type domain-containing protein</fullName>
    </recommendedName>
</protein>